<evidence type="ECO:0000256" key="8">
    <source>
        <dbReference type="SAM" id="MobiDB-lite"/>
    </source>
</evidence>
<gene>
    <name evidence="10" type="ORF">HJC23_004027</name>
</gene>
<dbReference type="EC" id="2.4.1.141" evidence="3"/>
<evidence type="ECO:0000256" key="3">
    <source>
        <dbReference type="ARBA" id="ARBA00012614"/>
    </source>
</evidence>
<name>A0ABD3R045_9STRA</name>
<dbReference type="EMBL" id="JABMIG020000011">
    <property type="protein sequence ID" value="KAL3803865.1"/>
    <property type="molecule type" value="Genomic_DNA"/>
</dbReference>
<dbReference type="Pfam" id="PF04101">
    <property type="entry name" value="Glyco_tran_28_C"/>
    <property type="match status" value="1"/>
</dbReference>
<dbReference type="InterPro" id="IPR039042">
    <property type="entry name" value="Alg13-like"/>
</dbReference>
<keyword evidence="6" id="KW-0808">Transferase</keyword>
<comment type="similarity">
    <text evidence="2">Belongs to the glycosyltransferase 28 family.</text>
</comment>
<evidence type="ECO:0000256" key="5">
    <source>
        <dbReference type="ARBA" id="ARBA00022676"/>
    </source>
</evidence>
<feature type="compositionally biased region" description="Low complexity" evidence="8">
    <location>
        <begin position="44"/>
        <end position="53"/>
    </location>
</feature>
<dbReference type="Gene3D" id="3.40.50.2000">
    <property type="entry name" value="Glycogen Phosphorylase B"/>
    <property type="match status" value="1"/>
</dbReference>
<evidence type="ECO:0000256" key="6">
    <source>
        <dbReference type="ARBA" id="ARBA00022679"/>
    </source>
</evidence>
<organism evidence="10 11">
    <name type="scientific">Cyclotella cryptica</name>
    <dbReference type="NCBI Taxonomy" id="29204"/>
    <lineage>
        <taxon>Eukaryota</taxon>
        <taxon>Sar</taxon>
        <taxon>Stramenopiles</taxon>
        <taxon>Ochrophyta</taxon>
        <taxon>Bacillariophyta</taxon>
        <taxon>Coscinodiscophyceae</taxon>
        <taxon>Thalassiosirophycidae</taxon>
        <taxon>Stephanodiscales</taxon>
        <taxon>Stephanodiscaceae</taxon>
        <taxon>Cyclotella</taxon>
    </lineage>
</organism>
<comment type="caution">
    <text evidence="10">The sequence shown here is derived from an EMBL/GenBank/DDBJ whole genome shotgun (WGS) entry which is preliminary data.</text>
</comment>
<dbReference type="Proteomes" id="UP001516023">
    <property type="component" value="Unassembled WGS sequence"/>
</dbReference>
<dbReference type="PANTHER" id="PTHR12867:SF6">
    <property type="entry name" value="N-ACETYLGLUCOSAMINYLDIPHOSPHODOLICHOL N-ACETYLGLUCOSAMINYLTRANSFERASE"/>
    <property type="match status" value="1"/>
</dbReference>
<feature type="compositionally biased region" description="Low complexity" evidence="8">
    <location>
        <begin position="71"/>
        <end position="86"/>
    </location>
</feature>
<proteinExistence type="inferred from homology"/>
<feature type="region of interest" description="Disordered" evidence="8">
    <location>
        <begin position="35"/>
        <end position="54"/>
    </location>
</feature>
<dbReference type="InterPro" id="IPR007235">
    <property type="entry name" value="Glyco_trans_28_C"/>
</dbReference>
<dbReference type="PANTHER" id="PTHR12867">
    <property type="entry name" value="GLYCOSYL TRANSFERASE-RELATED"/>
    <property type="match status" value="1"/>
</dbReference>
<reference evidence="10 11" key="1">
    <citation type="journal article" date="2020" name="G3 (Bethesda)">
        <title>Improved Reference Genome for Cyclotella cryptica CCMP332, a Model for Cell Wall Morphogenesis, Salinity Adaptation, and Lipid Production in Diatoms (Bacillariophyta).</title>
        <authorList>
            <person name="Roberts W.R."/>
            <person name="Downey K.M."/>
            <person name="Ruck E.C."/>
            <person name="Traller J.C."/>
            <person name="Alverson A.J."/>
        </authorList>
    </citation>
    <scope>NUCLEOTIDE SEQUENCE [LARGE SCALE GENOMIC DNA]</scope>
    <source>
        <strain evidence="10 11">CCMP332</strain>
    </source>
</reference>
<evidence type="ECO:0000259" key="9">
    <source>
        <dbReference type="Pfam" id="PF04101"/>
    </source>
</evidence>
<sequence>MKRIFATVGTTSFDQFVESICSLPFLTATLQARKDVTGRPPSAPSASSLPSTSVQPHPWLLCEVHLSSKSSHSIPSSSESSPLSSSTDTNDRTALEDGVEIIIQYGRGKCPIYFLRSAIRSAGNGIDGSVDDEGSITLSLPTHDQAATNYLRIIWYRFKPSLSSDMEQADLILCHAGAGTLLEALALPKAKPSSTTTARNSGSLQKNSSHNHRVINAVINTKLMDNHQSELAEELERRNHILVTRDVEEWTTFSGAEELWEKVNSFDPKPFHGRCGMFQNQGAYDVGTSNFQKIVDRVMGICSATGDKDKES</sequence>
<evidence type="ECO:0000256" key="1">
    <source>
        <dbReference type="ARBA" id="ARBA00004240"/>
    </source>
</evidence>
<protein>
    <recommendedName>
        <fullName evidence="4">UDP-N-acetylglucosamine transferase subunit ALG13</fullName>
        <ecNumber evidence="3">2.4.1.141</ecNumber>
    </recommendedName>
</protein>
<evidence type="ECO:0000256" key="7">
    <source>
        <dbReference type="ARBA" id="ARBA00022824"/>
    </source>
</evidence>
<dbReference type="AlphaFoldDB" id="A0ABD3R045"/>
<evidence type="ECO:0000256" key="4">
    <source>
        <dbReference type="ARBA" id="ARBA00017468"/>
    </source>
</evidence>
<keyword evidence="5" id="KW-0328">Glycosyltransferase</keyword>
<evidence type="ECO:0000256" key="2">
    <source>
        <dbReference type="ARBA" id="ARBA00006962"/>
    </source>
</evidence>
<accession>A0ABD3R045</accession>
<feature type="domain" description="Glycosyl transferase family 28 C-terminal" evidence="9">
    <location>
        <begin position="151"/>
        <end position="188"/>
    </location>
</feature>
<evidence type="ECO:0000313" key="10">
    <source>
        <dbReference type="EMBL" id="KAL3803865.1"/>
    </source>
</evidence>
<evidence type="ECO:0000313" key="11">
    <source>
        <dbReference type="Proteomes" id="UP001516023"/>
    </source>
</evidence>
<keyword evidence="7" id="KW-0256">Endoplasmic reticulum</keyword>
<comment type="subcellular location">
    <subcellularLocation>
        <location evidence="1">Endoplasmic reticulum</location>
    </subcellularLocation>
</comment>
<dbReference type="GO" id="GO:0005783">
    <property type="term" value="C:endoplasmic reticulum"/>
    <property type="evidence" value="ECO:0007669"/>
    <property type="project" value="UniProtKB-SubCell"/>
</dbReference>
<dbReference type="GO" id="GO:0004577">
    <property type="term" value="F:N-acetylglucosaminyldiphosphodolichol N-acetylglucosaminyltransferase activity"/>
    <property type="evidence" value="ECO:0007669"/>
    <property type="project" value="UniProtKB-EC"/>
</dbReference>
<keyword evidence="11" id="KW-1185">Reference proteome</keyword>
<feature type="region of interest" description="Disordered" evidence="8">
    <location>
        <begin position="71"/>
        <end position="91"/>
    </location>
</feature>